<feature type="domain" description="AMP-dependent synthetase/ligase" evidence="4">
    <location>
        <begin position="75"/>
        <end position="497"/>
    </location>
</feature>
<dbReference type="SUPFAM" id="SSF56801">
    <property type="entry name" value="Acetyl-CoA synthetase-like"/>
    <property type="match status" value="1"/>
</dbReference>
<dbReference type="InterPro" id="IPR000873">
    <property type="entry name" value="AMP-dep_synth/lig_dom"/>
</dbReference>
<evidence type="ECO:0000313" key="6">
    <source>
        <dbReference type="Proteomes" id="UP000434101"/>
    </source>
</evidence>
<evidence type="ECO:0000256" key="1">
    <source>
        <dbReference type="ARBA" id="ARBA00022741"/>
    </source>
</evidence>
<dbReference type="PANTHER" id="PTHR43272">
    <property type="entry name" value="LONG-CHAIN-FATTY-ACID--COA LIGASE"/>
    <property type="match status" value="1"/>
</dbReference>
<feature type="region of interest" description="Disordered" evidence="3">
    <location>
        <begin position="28"/>
        <end position="73"/>
    </location>
</feature>
<comment type="caution">
    <text evidence="5">The sequence shown here is derived from an EMBL/GenBank/DDBJ whole genome shotgun (WGS) entry which is preliminary data.</text>
</comment>
<dbReference type="AlphaFoldDB" id="A0A6B0VLN8"/>
<accession>A0A6B0VLN8</accession>
<keyword evidence="2" id="KW-0067">ATP-binding</keyword>
<dbReference type="Proteomes" id="UP000434101">
    <property type="component" value="Unassembled WGS sequence"/>
</dbReference>
<dbReference type="Pfam" id="PF23562">
    <property type="entry name" value="AMP-binding_C_3"/>
    <property type="match status" value="1"/>
</dbReference>
<dbReference type="InterPro" id="IPR042099">
    <property type="entry name" value="ANL_N_sf"/>
</dbReference>
<keyword evidence="1" id="KW-0547">Nucleotide-binding</keyword>
<dbReference type="GO" id="GO:0005524">
    <property type="term" value="F:ATP binding"/>
    <property type="evidence" value="ECO:0007669"/>
    <property type="project" value="UniProtKB-KW"/>
</dbReference>
<gene>
    <name evidence="5" type="ORF">GS429_11975</name>
</gene>
<keyword evidence="6" id="KW-1185">Reference proteome</keyword>
<dbReference type="PROSITE" id="PS00455">
    <property type="entry name" value="AMP_BINDING"/>
    <property type="match status" value="1"/>
</dbReference>
<reference evidence="5 6" key="1">
    <citation type="submission" date="2020-01" db="EMBL/GenBank/DDBJ databases">
        <title>Natronorubrum sp. JWXQ-INN 674 isolated from Inner Mongolia Autonomous Region of China.</title>
        <authorList>
            <person name="Xue Q."/>
        </authorList>
    </citation>
    <scope>NUCLEOTIDE SEQUENCE [LARGE SCALE GENOMIC DNA]</scope>
    <source>
        <strain evidence="5 6">JWXQ-INN-674</strain>
    </source>
</reference>
<dbReference type="GO" id="GO:0004467">
    <property type="term" value="F:long-chain fatty acid-CoA ligase activity"/>
    <property type="evidence" value="ECO:0007669"/>
    <property type="project" value="TreeGrafter"/>
</dbReference>
<dbReference type="PANTHER" id="PTHR43272:SF33">
    <property type="entry name" value="AMP-BINDING DOMAIN-CONTAINING PROTEIN-RELATED"/>
    <property type="match status" value="1"/>
</dbReference>
<protein>
    <submittedName>
        <fullName evidence="5">AMP-binding protein</fullName>
    </submittedName>
</protein>
<proteinExistence type="predicted"/>
<evidence type="ECO:0000256" key="3">
    <source>
        <dbReference type="SAM" id="MobiDB-lite"/>
    </source>
</evidence>
<dbReference type="OrthoDB" id="70225at2157"/>
<evidence type="ECO:0000259" key="4">
    <source>
        <dbReference type="Pfam" id="PF00501"/>
    </source>
</evidence>
<dbReference type="InterPro" id="IPR020845">
    <property type="entry name" value="AMP-binding_CS"/>
</dbReference>
<dbReference type="CDD" id="cd05907">
    <property type="entry name" value="VL_LC_FACS_like"/>
    <property type="match status" value="1"/>
</dbReference>
<sequence>MDLYEAEAEFEHPVLELDTLAEMFERSVERNGDRPAQRYKGGVYDRSIAGDSEACSSGGGGGDGDSDLPSPPIEAVPSGEYASITYDRMGELVRRLAAGFRELGIADGERVGIFADTRMEWALSDFGILAAGGVVTTVYKGSSPDQLQYLLDDPGASGVVVENETLLERVLEVEDELALEFIVVFDDLETDEYAAREDILTLAELYRRGSEAFDRDEYDSWLAGRDIDDLASLIYTSGTTGQPKGVELTHRNLRTNVNQIYRRYGPRPDKGEDDPSIDDETQVVSFLPLAHVFERTAGHFMLFAAGSCVAYAESPDTLTDDLPAIAPDNMTSVPRVYEKLYDGIRNRAAQDEAKADVFEWAVDVARRYQRADDPGEELEGEMESADQLVFEEIRQGLGGNIGSFISGGGSLSPALCQLFHGMGLPIYEGYGMTEASPVVAANPPGDPRIGTVGPPVVGLETKLDASVVHEADFEGGDGDGDVGELLIKGPNVTEGYWNKPGATDRAFTEDGWFRTGDIVHEHSDGYLQFRERTKQLVVLSTGKNVAPAPIEDAFAAVDMVEQCLVVGDGEKFVGALLVPNVDALRTRADADDVSLPDDTAALTDHEWVRDRIGETVDEVNENFESYETIKEFRITPEGFTEENGLMTPTMKKKRSKIADRYDHLVEDIYESVQVSDGGSE</sequence>
<dbReference type="RefSeq" id="WP_160065592.1">
    <property type="nucleotide sequence ID" value="NZ_WUYX01000037.1"/>
</dbReference>
<dbReference type="GO" id="GO:0016020">
    <property type="term" value="C:membrane"/>
    <property type="evidence" value="ECO:0007669"/>
    <property type="project" value="TreeGrafter"/>
</dbReference>
<name>A0A6B0VLN8_9EURY</name>
<dbReference type="EMBL" id="WUYX01000037">
    <property type="protein sequence ID" value="MXV62771.1"/>
    <property type="molecule type" value="Genomic_DNA"/>
</dbReference>
<evidence type="ECO:0000313" key="5">
    <source>
        <dbReference type="EMBL" id="MXV62771.1"/>
    </source>
</evidence>
<dbReference type="Gene3D" id="3.40.50.12780">
    <property type="entry name" value="N-terminal domain of ligase-like"/>
    <property type="match status" value="1"/>
</dbReference>
<dbReference type="Pfam" id="PF00501">
    <property type="entry name" value="AMP-binding"/>
    <property type="match status" value="1"/>
</dbReference>
<organism evidence="5 6">
    <name type="scientific">Natronorubrum halalkaliphilum</name>
    <dbReference type="NCBI Taxonomy" id="2691917"/>
    <lineage>
        <taxon>Archaea</taxon>
        <taxon>Methanobacteriati</taxon>
        <taxon>Methanobacteriota</taxon>
        <taxon>Stenosarchaea group</taxon>
        <taxon>Halobacteria</taxon>
        <taxon>Halobacteriales</taxon>
        <taxon>Natrialbaceae</taxon>
        <taxon>Natronorubrum</taxon>
    </lineage>
</organism>
<evidence type="ECO:0000256" key="2">
    <source>
        <dbReference type="ARBA" id="ARBA00022840"/>
    </source>
</evidence>